<evidence type="ECO:0000256" key="1">
    <source>
        <dbReference type="ARBA" id="ARBA00007355"/>
    </source>
</evidence>
<sequence length="181" mass="20625">MSVSKVFQKGLQSAAQRRAGLADVPSLEAMFRPASAQVRQHQWDALTSWEQLKATAEYYIMGKRFVGLDFNGNKYFTLQRGDRIVEYRKDMLPVEVPHSIPIAWQLWLENKNIPHPPHPEEMVKAEEAESGKRHQVHENIQKLGPATAPKVALPVDLDGTYQLEEEAGSIMDLPRKERPKN</sequence>
<dbReference type="InterPro" id="IPR007763">
    <property type="entry name" value="NDUFA12"/>
</dbReference>
<evidence type="ECO:0008006" key="3">
    <source>
        <dbReference type="Google" id="ProtNLM"/>
    </source>
</evidence>
<dbReference type="Pfam" id="PF05071">
    <property type="entry name" value="NDUFA12"/>
    <property type="match status" value="1"/>
</dbReference>
<evidence type="ECO:0000313" key="2">
    <source>
        <dbReference type="EMBL" id="CAE0817512.1"/>
    </source>
</evidence>
<accession>A0A7S4FWL1</accession>
<dbReference type="AlphaFoldDB" id="A0A7S4FWL1"/>
<name>A0A7S4FWL1_9EUGL</name>
<dbReference type="EMBL" id="HBJA01082108">
    <property type="protein sequence ID" value="CAE0817512.1"/>
    <property type="molecule type" value="Transcribed_RNA"/>
</dbReference>
<dbReference type="GO" id="GO:0045271">
    <property type="term" value="C:respiratory chain complex I"/>
    <property type="evidence" value="ECO:0007669"/>
    <property type="project" value="InterPro"/>
</dbReference>
<reference evidence="2" key="1">
    <citation type="submission" date="2021-01" db="EMBL/GenBank/DDBJ databases">
        <authorList>
            <person name="Corre E."/>
            <person name="Pelletier E."/>
            <person name="Niang G."/>
            <person name="Scheremetjew M."/>
            <person name="Finn R."/>
            <person name="Kale V."/>
            <person name="Holt S."/>
            <person name="Cochrane G."/>
            <person name="Meng A."/>
            <person name="Brown T."/>
            <person name="Cohen L."/>
        </authorList>
    </citation>
    <scope>NUCLEOTIDE SEQUENCE</scope>
    <source>
        <strain evidence="2">CCMP1594</strain>
    </source>
</reference>
<gene>
    <name evidence="2" type="ORF">EGYM00163_LOCUS28678</name>
</gene>
<protein>
    <recommendedName>
        <fullName evidence="3">NADH dehydrogenase [ubiquinone] 1 alpha subcomplex subunit 12</fullName>
    </recommendedName>
</protein>
<organism evidence="2">
    <name type="scientific">Eutreptiella gymnastica</name>
    <dbReference type="NCBI Taxonomy" id="73025"/>
    <lineage>
        <taxon>Eukaryota</taxon>
        <taxon>Discoba</taxon>
        <taxon>Euglenozoa</taxon>
        <taxon>Euglenida</taxon>
        <taxon>Spirocuta</taxon>
        <taxon>Euglenophyceae</taxon>
        <taxon>Eutreptiales</taxon>
        <taxon>Eutreptiaceae</taxon>
        <taxon>Eutreptiella</taxon>
    </lineage>
</organism>
<comment type="similarity">
    <text evidence="1">Belongs to the complex I NDUFA12 subunit family.</text>
</comment>
<proteinExistence type="inferred from homology"/>